<keyword evidence="16" id="KW-1185">Reference proteome</keyword>
<dbReference type="GO" id="GO:0005737">
    <property type="term" value="C:cytoplasm"/>
    <property type="evidence" value="ECO:0007669"/>
    <property type="project" value="UniProtKB-SubCell"/>
</dbReference>
<evidence type="ECO:0000256" key="3">
    <source>
        <dbReference type="ARBA" id="ARBA00022618"/>
    </source>
</evidence>
<dbReference type="Gene3D" id="3.40.1190.10">
    <property type="entry name" value="Mur-like, catalytic domain"/>
    <property type="match status" value="1"/>
</dbReference>
<dbReference type="STRING" id="1033802.SSPSH_000315"/>
<dbReference type="AlphaFoldDB" id="U2EAB4"/>
<evidence type="ECO:0000259" key="14">
    <source>
        <dbReference type="Pfam" id="PF08245"/>
    </source>
</evidence>
<dbReference type="GO" id="GO:0071555">
    <property type="term" value="P:cell wall organization"/>
    <property type="evidence" value="ECO:0007669"/>
    <property type="project" value="UniProtKB-KW"/>
</dbReference>
<dbReference type="Proteomes" id="UP000006242">
    <property type="component" value="Unassembled WGS sequence"/>
</dbReference>
<accession>U2EAB4</accession>
<gene>
    <name evidence="10 15" type="primary">murF</name>
    <name evidence="15" type="ORF">SSPSH_000315</name>
</gene>
<dbReference type="InterPro" id="IPR035911">
    <property type="entry name" value="MurE/MurF_N"/>
</dbReference>
<keyword evidence="1 10" id="KW-0963">Cytoplasm</keyword>
<protein>
    <recommendedName>
        <fullName evidence="10 11">UDP-N-acetylmuramoyl-tripeptide--D-alanyl-D-alanine ligase</fullName>
        <ecNumber evidence="10 11">6.3.2.10</ecNumber>
    </recommendedName>
    <alternativeName>
        <fullName evidence="10">D-alanyl-D-alanine-adding enzyme</fullName>
    </alternativeName>
</protein>
<dbReference type="InterPro" id="IPR036615">
    <property type="entry name" value="Mur_ligase_C_dom_sf"/>
</dbReference>
<evidence type="ECO:0000256" key="6">
    <source>
        <dbReference type="ARBA" id="ARBA00022960"/>
    </source>
</evidence>
<evidence type="ECO:0000259" key="12">
    <source>
        <dbReference type="Pfam" id="PF01225"/>
    </source>
</evidence>
<dbReference type="EMBL" id="AFNV02000002">
    <property type="protein sequence ID" value="ERJ20591.1"/>
    <property type="molecule type" value="Genomic_DNA"/>
</dbReference>
<feature type="domain" description="Mur ligase N-terminal catalytic" evidence="12">
    <location>
        <begin position="25"/>
        <end position="69"/>
    </location>
</feature>
<name>U2EAB4_9GAMM</name>
<evidence type="ECO:0000256" key="5">
    <source>
        <dbReference type="ARBA" id="ARBA00022840"/>
    </source>
</evidence>
<feature type="domain" description="Mur ligase C-terminal" evidence="13">
    <location>
        <begin position="315"/>
        <end position="437"/>
    </location>
</feature>
<dbReference type="Gene3D" id="3.90.190.20">
    <property type="entry name" value="Mur ligase, C-terminal domain"/>
    <property type="match status" value="1"/>
</dbReference>
<keyword evidence="7 10" id="KW-0573">Peptidoglycan synthesis</keyword>
<evidence type="ECO:0000256" key="8">
    <source>
        <dbReference type="ARBA" id="ARBA00023306"/>
    </source>
</evidence>
<dbReference type="EC" id="6.3.2.10" evidence="10 11"/>
<proteinExistence type="inferred from homology"/>
<dbReference type="InterPro" id="IPR005863">
    <property type="entry name" value="UDP-N-AcMur_synth"/>
</dbReference>
<keyword evidence="6 10" id="KW-0133">Cell shape</keyword>
<dbReference type="Pfam" id="PF08245">
    <property type="entry name" value="Mur_ligase_M"/>
    <property type="match status" value="1"/>
</dbReference>
<dbReference type="InterPro" id="IPR036565">
    <property type="entry name" value="Mur-like_cat_sf"/>
</dbReference>
<comment type="pathway">
    <text evidence="10 11">Cell wall biogenesis; peptidoglycan biosynthesis.</text>
</comment>
<keyword evidence="3 10" id="KW-0132">Cell division</keyword>
<evidence type="ECO:0000313" key="15">
    <source>
        <dbReference type="EMBL" id="ERJ20591.1"/>
    </source>
</evidence>
<dbReference type="GO" id="GO:0051301">
    <property type="term" value="P:cell division"/>
    <property type="evidence" value="ECO:0007669"/>
    <property type="project" value="UniProtKB-KW"/>
</dbReference>
<keyword evidence="4 10" id="KW-0547">Nucleotide-binding</keyword>
<dbReference type="GO" id="GO:0009252">
    <property type="term" value="P:peptidoglycan biosynthetic process"/>
    <property type="evidence" value="ECO:0007669"/>
    <property type="project" value="UniProtKB-UniRule"/>
</dbReference>
<dbReference type="Pfam" id="PF02875">
    <property type="entry name" value="Mur_ligase_C"/>
    <property type="match status" value="1"/>
</dbReference>
<evidence type="ECO:0000256" key="9">
    <source>
        <dbReference type="ARBA" id="ARBA00023316"/>
    </source>
</evidence>
<evidence type="ECO:0000256" key="11">
    <source>
        <dbReference type="RuleBase" id="RU004136"/>
    </source>
</evidence>
<reference evidence="15 16" key="1">
    <citation type="journal article" date="2011" name="J. Bacteriol.">
        <title>Genome sequence of Salinisphaera shabanensis, a gammaproteobacterium from the harsh, variable environment of the brine-seawater interface of the Shaban Deep in the Red Sea.</title>
        <authorList>
            <person name="Antunes A."/>
            <person name="Alam I."/>
            <person name="Bajic V.B."/>
            <person name="Stingl U."/>
        </authorList>
    </citation>
    <scope>NUCLEOTIDE SEQUENCE [LARGE SCALE GENOMIC DNA]</scope>
    <source>
        <strain evidence="15 16">E1L3A</strain>
    </source>
</reference>
<feature type="binding site" evidence="10">
    <location>
        <begin position="106"/>
        <end position="112"/>
    </location>
    <ligand>
        <name>ATP</name>
        <dbReference type="ChEBI" id="CHEBI:30616"/>
    </ligand>
</feature>
<keyword evidence="9 10" id="KW-0961">Cell wall biogenesis/degradation</keyword>
<dbReference type="GO" id="GO:0008766">
    <property type="term" value="F:UDP-N-acetylmuramoylalanyl-D-glutamyl-2,6-diaminopimelate-D-alanyl-D-alanine ligase activity"/>
    <property type="evidence" value="ECO:0007669"/>
    <property type="project" value="RHEA"/>
</dbReference>
<keyword evidence="2 10" id="KW-0436">Ligase</keyword>
<dbReference type="OrthoDB" id="9801978at2"/>
<evidence type="ECO:0000256" key="1">
    <source>
        <dbReference type="ARBA" id="ARBA00022490"/>
    </source>
</evidence>
<dbReference type="InterPro" id="IPR013221">
    <property type="entry name" value="Mur_ligase_cen"/>
</dbReference>
<dbReference type="GO" id="GO:0008360">
    <property type="term" value="P:regulation of cell shape"/>
    <property type="evidence" value="ECO:0007669"/>
    <property type="project" value="UniProtKB-KW"/>
</dbReference>
<comment type="similarity">
    <text evidence="10">Belongs to the MurCDEF family. MurF subfamily.</text>
</comment>
<dbReference type="SUPFAM" id="SSF63418">
    <property type="entry name" value="MurE/MurF N-terminal domain"/>
    <property type="match status" value="1"/>
</dbReference>
<evidence type="ECO:0000256" key="7">
    <source>
        <dbReference type="ARBA" id="ARBA00022984"/>
    </source>
</evidence>
<comment type="function">
    <text evidence="10 11">Involved in cell wall formation. Catalyzes the final step in the synthesis of UDP-N-acetylmuramoyl-pentapeptide, the precursor of murein.</text>
</comment>
<comment type="subcellular location">
    <subcellularLocation>
        <location evidence="10 11">Cytoplasm</location>
    </subcellularLocation>
</comment>
<dbReference type="NCBIfam" id="TIGR01143">
    <property type="entry name" value="murF"/>
    <property type="match status" value="1"/>
</dbReference>
<dbReference type="eggNOG" id="COG0770">
    <property type="taxonomic scope" value="Bacteria"/>
</dbReference>
<evidence type="ECO:0000256" key="4">
    <source>
        <dbReference type="ARBA" id="ARBA00022741"/>
    </source>
</evidence>
<dbReference type="HAMAP" id="MF_02019">
    <property type="entry name" value="MurF"/>
    <property type="match status" value="1"/>
</dbReference>
<dbReference type="UniPathway" id="UPA00219"/>
<dbReference type="SUPFAM" id="SSF53244">
    <property type="entry name" value="MurD-like peptide ligases, peptide-binding domain"/>
    <property type="match status" value="1"/>
</dbReference>
<sequence length="460" mass="47537">MNGRLSQLAQTLGAGLQGHDAEYVGASIDTRRLERGALFFALPGARVDGHDFVARAASLGAAGAVVARRVDSPLPQLVVADVEQALQQAGAASRQAFNGTVIGVTGSNGKTTVKQMLAAILAEAGSVLATEGNLNNHLGVPITLMRLNDSINRAVIEMGASHAGEIAMLAELARPQVGVVTNAGMAHIEGFGSREGVAKAKGEMFSGLADDGIAVINGDDDFAPLWHELAGERQRLVFARHARADADVFASDIELEANSSHFTLHTPTGAADVVLPLAGAHNISNALAAAAAASAIDLDADLIARSLAAMVGVGGRMTIIAGRHGARLIDDSYNANPGSLAAALGWLAQQRGTRWAALGDMAELGDQAEQAHRDAGRAARESGIERLWVTGQLSRLTAEAFGPGAQWFANHGELIAALETALSVRQSDTTLLIKGSRSARMDRVADALALEADAKAGVSC</sequence>
<dbReference type="Gene3D" id="3.40.1390.10">
    <property type="entry name" value="MurE/MurF, N-terminal domain"/>
    <property type="match status" value="1"/>
</dbReference>
<organism evidence="15 16">
    <name type="scientific">Salinisphaera shabanensis E1L3A</name>
    <dbReference type="NCBI Taxonomy" id="1033802"/>
    <lineage>
        <taxon>Bacteria</taxon>
        <taxon>Pseudomonadati</taxon>
        <taxon>Pseudomonadota</taxon>
        <taxon>Gammaproteobacteria</taxon>
        <taxon>Salinisphaerales</taxon>
        <taxon>Salinisphaeraceae</taxon>
        <taxon>Salinisphaera</taxon>
    </lineage>
</organism>
<comment type="catalytic activity">
    <reaction evidence="10 11">
        <text>D-alanyl-D-alanine + UDP-N-acetyl-alpha-D-muramoyl-L-alanyl-gamma-D-glutamyl-meso-2,6-diaminopimelate + ATP = UDP-N-acetyl-alpha-D-muramoyl-L-alanyl-gamma-D-glutamyl-meso-2,6-diaminopimeloyl-D-alanyl-D-alanine + ADP + phosphate + H(+)</text>
        <dbReference type="Rhea" id="RHEA:28374"/>
        <dbReference type="ChEBI" id="CHEBI:15378"/>
        <dbReference type="ChEBI" id="CHEBI:30616"/>
        <dbReference type="ChEBI" id="CHEBI:43474"/>
        <dbReference type="ChEBI" id="CHEBI:57822"/>
        <dbReference type="ChEBI" id="CHEBI:61386"/>
        <dbReference type="ChEBI" id="CHEBI:83905"/>
        <dbReference type="ChEBI" id="CHEBI:456216"/>
        <dbReference type="EC" id="6.3.2.10"/>
    </reaction>
</comment>
<keyword evidence="8 10" id="KW-0131">Cell cycle</keyword>
<comment type="caution">
    <text evidence="15">The sequence shown here is derived from an EMBL/GenBank/DDBJ whole genome shotgun (WGS) entry which is preliminary data.</text>
</comment>
<dbReference type="GO" id="GO:0005524">
    <property type="term" value="F:ATP binding"/>
    <property type="evidence" value="ECO:0007669"/>
    <property type="project" value="UniProtKB-UniRule"/>
</dbReference>
<dbReference type="InterPro" id="IPR000713">
    <property type="entry name" value="Mur_ligase_N"/>
</dbReference>
<evidence type="ECO:0000313" key="16">
    <source>
        <dbReference type="Proteomes" id="UP000006242"/>
    </source>
</evidence>
<evidence type="ECO:0000256" key="10">
    <source>
        <dbReference type="HAMAP-Rule" id="MF_02019"/>
    </source>
</evidence>
<dbReference type="PANTHER" id="PTHR43024:SF1">
    <property type="entry name" value="UDP-N-ACETYLMURAMOYL-TRIPEPTIDE--D-ALANYL-D-ALANINE LIGASE"/>
    <property type="match status" value="1"/>
</dbReference>
<dbReference type="PANTHER" id="PTHR43024">
    <property type="entry name" value="UDP-N-ACETYLMURAMOYL-TRIPEPTIDE--D-ALANYL-D-ALANINE LIGASE"/>
    <property type="match status" value="1"/>
</dbReference>
<evidence type="ECO:0000256" key="2">
    <source>
        <dbReference type="ARBA" id="ARBA00022598"/>
    </source>
</evidence>
<dbReference type="InterPro" id="IPR004101">
    <property type="entry name" value="Mur_ligase_C"/>
</dbReference>
<reference evidence="15 16" key="2">
    <citation type="journal article" date="2013" name="PLoS ONE">
        <title>INDIGO - INtegrated Data Warehouse of MIcrobial GenOmes with Examples from the Red Sea Extremophiles.</title>
        <authorList>
            <person name="Alam I."/>
            <person name="Antunes A."/>
            <person name="Kamau A.A."/>
            <person name="Ba Alawi W."/>
            <person name="Kalkatawi M."/>
            <person name="Stingl U."/>
            <person name="Bajic V.B."/>
        </authorList>
    </citation>
    <scope>NUCLEOTIDE SEQUENCE [LARGE SCALE GENOMIC DNA]</scope>
    <source>
        <strain evidence="15 16">E1L3A</strain>
    </source>
</reference>
<keyword evidence="5 10" id="KW-0067">ATP-binding</keyword>
<dbReference type="SUPFAM" id="SSF53623">
    <property type="entry name" value="MurD-like peptide ligases, catalytic domain"/>
    <property type="match status" value="1"/>
</dbReference>
<dbReference type="GO" id="GO:0047480">
    <property type="term" value="F:UDP-N-acetylmuramoyl-tripeptide-D-alanyl-D-alanine ligase activity"/>
    <property type="evidence" value="ECO:0007669"/>
    <property type="project" value="UniProtKB-UniRule"/>
</dbReference>
<evidence type="ECO:0000259" key="13">
    <source>
        <dbReference type="Pfam" id="PF02875"/>
    </source>
</evidence>
<feature type="domain" description="Mur ligase central" evidence="14">
    <location>
        <begin position="104"/>
        <end position="293"/>
    </location>
</feature>
<dbReference type="RefSeq" id="WP_006913117.1">
    <property type="nucleotide sequence ID" value="NZ_AFNV02000002.1"/>
</dbReference>
<dbReference type="Pfam" id="PF01225">
    <property type="entry name" value="Mur_ligase"/>
    <property type="match status" value="1"/>
</dbReference>
<dbReference type="InterPro" id="IPR051046">
    <property type="entry name" value="MurCDEF_CellWall_CoF430Synth"/>
</dbReference>